<evidence type="ECO:0000256" key="3">
    <source>
        <dbReference type="RuleBase" id="RU003719"/>
    </source>
</evidence>
<name>A0AA36B6Y1_OCTVU</name>
<dbReference type="FunFam" id="3.40.50.720:FF:000026">
    <property type="entry name" value="Glyoxylate/hydroxypyruvate reductase B"/>
    <property type="match status" value="1"/>
</dbReference>
<organism evidence="6 7">
    <name type="scientific">Octopus vulgaris</name>
    <name type="common">Common octopus</name>
    <dbReference type="NCBI Taxonomy" id="6645"/>
    <lineage>
        <taxon>Eukaryota</taxon>
        <taxon>Metazoa</taxon>
        <taxon>Spiralia</taxon>
        <taxon>Lophotrochozoa</taxon>
        <taxon>Mollusca</taxon>
        <taxon>Cephalopoda</taxon>
        <taxon>Coleoidea</taxon>
        <taxon>Octopodiformes</taxon>
        <taxon>Octopoda</taxon>
        <taxon>Incirrata</taxon>
        <taxon>Octopodidae</taxon>
        <taxon>Octopus</taxon>
    </lineage>
</organism>
<dbReference type="InterPro" id="IPR006140">
    <property type="entry name" value="D-isomer_DH_NAD-bd"/>
</dbReference>
<dbReference type="GO" id="GO:0008465">
    <property type="term" value="F:hydroxypyruvate reductase (NADH) activity"/>
    <property type="evidence" value="ECO:0007669"/>
    <property type="project" value="TreeGrafter"/>
</dbReference>
<dbReference type="InterPro" id="IPR050223">
    <property type="entry name" value="D-isomer_2-hydroxyacid_DH"/>
</dbReference>
<dbReference type="EMBL" id="OX597822">
    <property type="protein sequence ID" value="CAI9728276.1"/>
    <property type="molecule type" value="Genomic_DNA"/>
</dbReference>
<evidence type="ECO:0000313" key="6">
    <source>
        <dbReference type="EMBL" id="CAI9728276.1"/>
    </source>
</evidence>
<accession>A0AA36B6Y1</accession>
<sequence>MLRRYQLFFQQTVIALRSVRLSQSANRICDCPQRLYSSTIAMSAKGSKVYITSLVPQSGVTLLKEAGCVISQWPQEDSVPREQFLKDVVGADALYCSLCQKIDKELLQAAGPQLKVVSTLSVGYDHVNVAECAKRNIRLGNTPDVLTKATAELGVALLLTVSRNIEKAVHAVKSGEWSSWKSMWLCGSGLEYSTVGIVGMGRIGTTLLQMLQPFGVSRFLYSSKRGARELPVEAECVEFHTLLKESDFVIVCCSLTPETKDLFRAETFSQMKKTAIFINISRGAVVNQEDLYDSLKNETILAAGLDVTTPEPLPTDSPLLSLDNCTILPHIGSATTKARSIMSELTAKNILAALEGKPMPAEIKL</sequence>
<dbReference type="InterPro" id="IPR006139">
    <property type="entry name" value="D-isomer_2_OHA_DH_cat_dom"/>
</dbReference>
<gene>
    <name evidence="6" type="ORF">OCTVUL_1B008248</name>
</gene>
<comment type="similarity">
    <text evidence="3">Belongs to the D-isomer specific 2-hydroxyacid dehydrogenase family.</text>
</comment>
<dbReference type="GO" id="GO:0005829">
    <property type="term" value="C:cytosol"/>
    <property type="evidence" value="ECO:0007669"/>
    <property type="project" value="TreeGrafter"/>
</dbReference>
<dbReference type="AlphaFoldDB" id="A0AA36B6Y1"/>
<reference evidence="6" key="1">
    <citation type="submission" date="2023-08" db="EMBL/GenBank/DDBJ databases">
        <authorList>
            <person name="Alioto T."/>
            <person name="Alioto T."/>
            <person name="Gomez Garrido J."/>
        </authorList>
    </citation>
    <scope>NUCLEOTIDE SEQUENCE</scope>
</reference>
<dbReference type="Pfam" id="PF00389">
    <property type="entry name" value="2-Hacid_dh"/>
    <property type="match status" value="1"/>
</dbReference>
<dbReference type="Gene3D" id="3.40.50.720">
    <property type="entry name" value="NAD(P)-binding Rossmann-like Domain"/>
    <property type="match status" value="2"/>
</dbReference>
<dbReference type="InterPro" id="IPR036291">
    <property type="entry name" value="NAD(P)-bd_dom_sf"/>
</dbReference>
<dbReference type="SUPFAM" id="SSF51735">
    <property type="entry name" value="NAD(P)-binding Rossmann-fold domains"/>
    <property type="match status" value="1"/>
</dbReference>
<dbReference type="PANTHER" id="PTHR10996">
    <property type="entry name" value="2-HYDROXYACID DEHYDROGENASE-RELATED"/>
    <property type="match status" value="1"/>
</dbReference>
<dbReference type="SUPFAM" id="SSF52283">
    <property type="entry name" value="Formate/glycerate dehydrogenase catalytic domain-like"/>
    <property type="match status" value="1"/>
</dbReference>
<keyword evidence="1 3" id="KW-0560">Oxidoreductase</keyword>
<evidence type="ECO:0000256" key="1">
    <source>
        <dbReference type="ARBA" id="ARBA00023002"/>
    </source>
</evidence>
<protein>
    <recommendedName>
        <fullName evidence="2">Glyoxylate reductase/hydroxypyruvate reductase</fullName>
    </recommendedName>
</protein>
<dbReference type="PANTHER" id="PTHR10996:SF277">
    <property type="entry name" value="GLYOXYLATE REDUCTASE_HYDROXYPYRUVATE REDUCTASE"/>
    <property type="match status" value="1"/>
</dbReference>
<dbReference type="Proteomes" id="UP001162480">
    <property type="component" value="Chromosome 9"/>
</dbReference>
<evidence type="ECO:0000259" key="4">
    <source>
        <dbReference type="Pfam" id="PF00389"/>
    </source>
</evidence>
<feature type="domain" description="D-isomer specific 2-hydroxyacid dehydrogenase NAD-binding" evidence="5">
    <location>
        <begin position="155"/>
        <end position="332"/>
    </location>
</feature>
<evidence type="ECO:0000313" key="7">
    <source>
        <dbReference type="Proteomes" id="UP001162480"/>
    </source>
</evidence>
<dbReference type="GO" id="GO:0030267">
    <property type="term" value="F:glyoxylate reductase (NADPH) activity"/>
    <property type="evidence" value="ECO:0007669"/>
    <property type="project" value="TreeGrafter"/>
</dbReference>
<evidence type="ECO:0000259" key="5">
    <source>
        <dbReference type="Pfam" id="PF02826"/>
    </source>
</evidence>
<feature type="domain" description="D-isomer specific 2-hydroxyacid dehydrogenase catalytic" evidence="4">
    <location>
        <begin position="49"/>
        <end position="363"/>
    </location>
</feature>
<proteinExistence type="inferred from homology"/>
<dbReference type="GO" id="GO:0051287">
    <property type="term" value="F:NAD binding"/>
    <property type="evidence" value="ECO:0007669"/>
    <property type="project" value="InterPro"/>
</dbReference>
<dbReference type="PROSITE" id="PS00671">
    <property type="entry name" value="D_2_HYDROXYACID_DH_3"/>
    <property type="match status" value="1"/>
</dbReference>
<dbReference type="Pfam" id="PF02826">
    <property type="entry name" value="2-Hacid_dh_C"/>
    <property type="match status" value="1"/>
</dbReference>
<keyword evidence="7" id="KW-1185">Reference proteome</keyword>
<dbReference type="CDD" id="cd05301">
    <property type="entry name" value="GDH"/>
    <property type="match status" value="1"/>
</dbReference>
<dbReference type="InterPro" id="IPR029753">
    <property type="entry name" value="D-isomer_DH_CS"/>
</dbReference>
<evidence type="ECO:0000256" key="2">
    <source>
        <dbReference type="ARBA" id="ARBA00073306"/>
    </source>
</evidence>